<evidence type="ECO:0000256" key="4">
    <source>
        <dbReference type="SAM" id="Phobius"/>
    </source>
</evidence>
<dbReference type="AlphaFoldDB" id="K8F2R3"/>
<dbReference type="EMBL" id="FO082276">
    <property type="protein sequence ID" value="CCO15823.1"/>
    <property type="molecule type" value="Genomic_DNA"/>
</dbReference>
<dbReference type="InterPro" id="IPR011990">
    <property type="entry name" value="TPR-like_helical_dom_sf"/>
</dbReference>
<dbReference type="Gene3D" id="1.25.40.10">
    <property type="entry name" value="Tetratricopeptide repeat domain"/>
    <property type="match status" value="1"/>
</dbReference>
<keyword evidence="5" id="KW-0346">Stress response</keyword>
<evidence type="ECO:0000313" key="5">
    <source>
        <dbReference type="EMBL" id="CCO15823.1"/>
    </source>
</evidence>
<feature type="compositionally biased region" description="Polar residues" evidence="3">
    <location>
        <begin position="158"/>
        <end position="168"/>
    </location>
</feature>
<dbReference type="GO" id="GO:0060090">
    <property type="term" value="F:molecular adaptor activity"/>
    <property type="evidence" value="ECO:0007669"/>
    <property type="project" value="TreeGrafter"/>
</dbReference>
<keyword evidence="6" id="KW-1185">Reference proteome</keyword>
<dbReference type="OrthoDB" id="2423701at2759"/>
<organism evidence="5 6">
    <name type="scientific">Bathycoccus prasinos</name>
    <dbReference type="NCBI Taxonomy" id="41875"/>
    <lineage>
        <taxon>Eukaryota</taxon>
        <taxon>Viridiplantae</taxon>
        <taxon>Chlorophyta</taxon>
        <taxon>Mamiellophyceae</taxon>
        <taxon>Mamiellales</taxon>
        <taxon>Bathycoccaceae</taxon>
        <taxon>Bathycoccus</taxon>
    </lineage>
</organism>
<dbReference type="SMART" id="SM00028">
    <property type="entry name" value="TPR"/>
    <property type="match status" value="3"/>
</dbReference>
<feature type="compositionally biased region" description="Basic and acidic residues" evidence="3">
    <location>
        <begin position="138"/>
        <end position="157"/>
    </location>
</feature>
<keyword evidence="2" id="KW-0802">TPR repeat</keyword>
<gene>
    <name evidence="5" type="ORF">Bathy03g00970</name>
</gene>
<keyword evidence="4" id="KW-0812">Transmembrane</keyword>
<evidence type="ECO:0000256" key="2">
    <source>
        <dbReference type="ARBA" id="ARBA00022803"/>
    </source>
</evidence>
<keyword evidence="1" id="KW-0677">Repeat</keyword>
<protein>
    <submittedName>
        <fullName evidence="5">Heat shock protein STI1</fullName>
    </submittedName>
</protein>
<dbReference type="GO" id="GO:0006620">
    <property type="term" value="P:post-translational protein targeting to endoplasmic reticulum membrane"/>
    <property type="evidence" value="ECO:0007669"/>
    <property type="project" value="TreeGrafter"/>
</dbReference>
<dbReference type="InterPro" id="IPR019734">
    <property type="entry name" value="TPR_rpt"/>
</dbReference>
<dbReference type="InterPro" id="IPR047150">
    <property type="entry name" value="SGT"/>
</dbReference>
<sequence length="309" mass="34461">MSNNNNNTMNEDKNKAALSAKQRGIDHYVAARYQEAEQAFTEAISIANKDDPSLHLYYSNRCASRMNLEKIEEALVDAKKTTELKRDFAKGWSRLGQCLHRLAASSGGDVKKLEEAKRALEKCLSLASENEEARRTLRAVEEKLTREKERRRAERGGNTRSNSDTASESGGILSRLGDFLGAVRYQYSYGLSDNGRIAANCVIAAFLFFILRRWIGLGARSMGRSTYGDRFDHDYGDYIDDNAFTFGTFLSWMVLYVAYKNGASPFTLYMLANNLGLIGNGRGRRGYGGGYGGYGGGYGGYGRRRGMFF</sequence>
<reference evidence="5 6" key="1">
    <citation type="submission" date="2011-10" db="EMBL/GenBank/DDBJ databases">
        <authorList>
            <person name="Genoscope - CEA"/>
        </authorList>
    </citation>
    <scope>NUCLEOTIDE SEQUENCE [LARGE SCALE GENOMIC DNA]</scope>
    <source>
        <strain evidence="5 6">RCC 1105</strain>
    </source>
</reference>
<dbReference type="GO" id="GO:0072380">
    <property type="term" value="C:TRC complex"/>
    <property type="evidence" value="ECO:0007669"/>
    <property type="project" value="TreeGrafter"/>
</dbReference>
<feature type="region of interest" description="Disordered" evidence="3">
    <location>
        <begin position="138"/>
        <end position="169"/>
    </location>
</feature>
<evidence type="ECO:0000256" key="3">
    <source>
        <dbReference type="SAM" id="MobiDB-lite"/>
    </source>
</evidence>
<evidence type="ECO:0000313" key="6">
    <source>
        <dbReference type="Proteomes" id="UP000198341"/>
    </source>
</evidence>
<dbReference type="KEGG" id="bpg:Bathy03g00970"/>
<feature type="transmembrane region" description="Helical" evidence="4">
    <location>
        <begin position="197"/>
        <end position="215"/>
    </location>
</feature>
<proteinExistence type="predicted"/>
<dbReference type="eggNOG" id="KOG0548">
    <property type="taxonomic scope" value="Eukaryota"/>
</dbReference>
<name>K8F2R3_9CHLO</name>
<dbReference type="SUPFAM" id="SSF48452">
    <property type="entry name" value="TPR-like"/>
    <property type="match status" value="1"/>
</dbReference>
<dbReference type="PANTHER" id="PTHR45831:SF2">
    <property type="entry name" value="LD24721P"/>
    <property type="match status" value="1"/>
</dbReference>
<dbReference type="GeneID" id="19016635"/>
<dbReference type="GO" id="GO:0016020">
    <property type="term" value="C:membrane"/>
    <property type="evidence" value="ECO:0007669"/>
    <property type="project" value="TreeGrafter"/>
</dbReference>
<keyword evidence="4" id="KW-0472">Membrane</keyword>
<keyword evidence="4" id="KW-1133">Transmembrane helix</keyword>
<dbReference type="RefSeq" id="XP_007514386.1">
    <property type="nucleotide sequence ID" value="XM_007514324.1"/>
</dbReference>
<dbReference type="Proteomes" id="UP000198341">
    <property type="component" value="Chromosome 3"/>
</dbReference>
<accession>K8F2R3</accession>
<evidence type="ECO:0000256" key="1">
    <source>
        <dbReference type="ARBA" id="ARBA00022737"/>
    </source>
</evidence>
<dbReference type="STRING" id="41875.K8F2R3"/>
<dbReference type="PANTHER" id="PTHR45831">
    <property type="entry name" value="LD24721P"/>
    <property type="match status" value="1"/>
</dbReference>